<feature type="compositionally biased region" description="Basic and acidic residues" evidence="3">
    <location>
        <begin position="269"/>
        <end position="278"/>
    </location>
</feature>
<dbReference type="SUPFAM" id="SSF54928">
    <property type="entry name" value="RNA-binding domain, RBD"/>
    <property type="match status" value="1"/>
</dbReference>
<dbReference type="Gene3D" id="3.30.70.330">
    <property type="match status" value="1"/>
</dbReference>
<evidence type="ECO:0000313" key="6">
    <source>
        <dbReference type="EMBL" id="CAF1120818.1"/>
    </source>
</evidence>
<feature type="compositionally biased region" description="Low complexity" evidence="3">
    <location>
        <begin position="241"/>
        <end position="255"/>
    </location>
</feature>
<dbReference type="Proteomes" id="UP000677228">
    <property type="component" value="Unassembled WGS sequence"/>
</dbReference>
<organism evidence="6 9">
    <name type="scientific">Didymodactylos carnosus</name>
    <dbReference type="NCBI Taxonomy" id="1234261"/>
    <lineage>
        <taxon>Eukaryota</taxon>
        <taxon>Metazoa</taxon>
        <taxon>Spiralia</taxon>
        <taxon>Gnathifera</taxon>
        <taxon>Rotifera</taxon>
        <taxon>Eurotatoria</taxon>
        <taxon>Bdelloidea</taxon>
        <taxon>Philodinida</taxon>
        <taxon>Philodinidae</taxon>
        <taxon>Didymodactylos</taxon>
    </lineage>
</organism>
<dbReference type="InterPro" id="IPR035979">
    <property type="entry name" value="RBD_domain_sf"/>
</dbReference>
<dbReference type="InterPro" id="IPR025715">
    <property type="entry name" value="FoP_C"/>
</dbReference>
<evidence type="ECO:0000256" key="1">
    <source>
        <dbReference type="ARBA" id="ARBA00022884"/>
    </source>
</evidence>
<gene>
    <name evidence="6" type="ORF">GPM918_LOCUS19681</name>
    <name evidence="5" type="ORF">OVA965_LOCUS9778</name>
    <name evidence="8" type="ORF">SRO942_LOCUS19678</name>
    <name evidence="7" type="ORF">TMI583_LOCUS9774</name>
</gene>
<dbReference type="SMART" id="SM01218">
    <property type="entry name" value="FoP_duplication"/>
    <property type="match status" value="1"/>
</dbReference>
<feature type="domain" description="RRM" evidence="4">
    <location>
        <begin position="102"/>
        <end position="179"/>
    </location>
</feature>
<feature type="compositionally biased region" description="Low complexity" evidence="3">
    <location>
        <begin position="52"/>
        <end position="63"/>
    </location>
</feature>
<dbReference type="PANTHER" id="PTHR19965:SF82">
    <property type="entry name" value="THO COMPLEX SUBUNIT 4"/>
    <property type="match status" value="1"/>
</dbReference>
<dbReference type="EMBL" id="CAJOBC010006032">
    <property type="protein sequence ID" value="CAF3884383.1"/>
    <property type="molecule type" value="Genomic_DNA"/>
</dbReference>
<dbReference type="Proteomes" id="UP000681722">
    <property type="component" value="Unassembled WGS sequence"/>
</dbReference>
<feature type="compositionally biased region" description="Gly residues" evidence="3">
    <location>
        <begin position="32"/>
        <end position="51"/>
    </location>
</feature>
<dbReference type="Proteomes" id="UP000682733">
    <property type="component" value="Unassembled WGS sequence"/>
</dbReference>
<feature type="compositionally biased region" description="Polar residues" evidence="3">
    <location>
        <begin position="182"/>
        <end position="205"/>
    </location>
</feature>
<dbReference type="CDD" id="cd12680">
    <property type="entry name" value="RRM_THOC4"/>
    <property type="match status" value="1"/>
</dbReference>
<dbReference type="EMBL" id="CAJNOQ010006032">
    <property type="protein sequence ID" value="CAF1120818.1"/>
    <property type="molecule type" value="Genomic_DNA"/>
</dbReference>
<dbReference type="GO" id="GO:0006406">
    <property type="term" value="P:mRNA export from nucleus"/>
    <property type="evidence" value="ECO:0007669"/>
    <property type="project" value="TreeGrafter"/>
</dbReference>
<feature type="region of interest" description="Disordered" evidence="3">
    <location>
        <begin position="181"/>
        <end position="278"/>
    </location>
</feature>
<evidence type="ECO:0000256" key="2">
    <source>
        <dbReference type="PROSITE-ProRule" id="PRU00176"/>
    </source>
</evidence>
<evidence type="ECO:0000313" key="7">
    <source>
        <dbReference type="EMBL" id="CAF3684282.1"/>
    </source>
</evidence>
<keyword evidence="1 2" id="KW-0694">RNA-binding</keyword>
<protein>
    <recommendedName>
        <fullName evidence="4">RRM domain-containing protein</fullName>
    </recommendedName>
</protein>
<feature type="region of interest" description="Disordered" evidence="3">
    <location>
        <begin position="22"/>
        <end position="74"/>
    </location>
</feature>
<keyword evidence="9" id="KW-1185">Reference proteome</keyword>
<dbReference type="SMART" id="SM00360">
    <property type="entry name" value="RRM"/>
    <property type="match status" value="1"/>
</dbReference>
<comment type="caution">
    <text evidence="6">The sequence shown here is derived from an EMBL/GenBank/DDBJ whole genome shotgun (WGS) entry which is preliminary data.</text>
</comment>
<dbReference type="InterPro" id="IPR051229">
    <property type="entry name" value="ALYREF_mRNA_export"/>
</dbReference>
<accession>A0A814QJU7</accession>
<dbReference type="InterPro" id="IPR012677">
    <property type="entry name" value="Nucleotide-bd_a/b_plait_sf"/>
</dbReference>
<dbReference type="OrthoDB" id="1049195at2759"/>
<feature type="compositionally biased region" description="Polar residues" evidence="3">
    <location>
        <begin position="64"/>
        <end position="73"/>
    </location>
</feature>
<evidence type="ECO:0000313" key="9">
    <source>
        <dbReference type="Proteomes" id="UP000663829"/>
    </source>
</evidence>
<dbReference type="EMBL" id="CAJOBA010003511">
    <property type="protein sequence ID" value="CAF3684282.1"/>
    <property type="molecule type" value="Genomic_DNA"/>
</dbReference>
<dbReference type="Pfam" id="PF00076">
    <property type="entry name" value="RRM_1"/>
    <property type="match status" value="1"/>
</dbReference>
<reference evidence="6" key="1">
    <citation type="submission" date="2021-02" db="EMBL/GenBank/DDBJ databases">
        <authorList>
            <person name="Nowell W R."/>
        </authorList>
    </citation>
    <scope>NUCLEOTIDE SEQUENCE</scope>
</reference>
<dbReference type="EMBL" id="CAJNOK010003510">
    <property type="protein sequence ID" value="CAF0904126.1"/>
    <property type="molecule type" value="Genomic_DNA"/>
</dbReference>
<proteinExistence type="predicted"/>
<dbReference type="GO" id="GO:0005634">
    <property type="term" value="C:nucleus"/>
    <property type="evidence" value="ECO:0007669"/>
    <property type="project" value="TreeGrafter"/>
</dbReference>
<dbReference type="InterPro" id="IPR000504">
    <property type="entry name" value="RRM_dom"/>
</dbReference>
<dbReference type="PROSITE" id="PS50102">
    <property type="entry name" value="RRM"/>
    <property type="match status" value="1"/>
</dbReference>
<feature type="compositionally biased region" description="Low complexity" evidence="3">
    <location>
        <begin position="213"/>
        <end position="232"/>
    </location>
</feature>
<dbReference type="GO" id="GO:0003729">
    <property type="term" value="F:mRNA binding"/>
    <property type="evidence" value="ECO:0007669"/>
    <property type="project" value="TreeGrafter"/>
</dbReference>
<dbReference type="Proteomes" id="UP000663829">
    <property type="component" value="Unassembled WGS sequence"/>
</dbReference>
<dbReference type="AlphaFoldDB" id="A0A814QJU7"/>
<evidence type="ECO:0000259" key="4">
    <source>
        <dbReference type="PROSITE" id="PS50102"/>
    </source>
</evidence>
<evidence type="ECO:0000256" key="3">
    <source>
        <dbReference type="SAM" id="MobiDB-lite"/>
    </source>
</evidence>
<evidence type="ECO:0000313" key="5">
    <source>
        <dbReference type="EMBL" id="CAF0904126.1"/>
    </source>
</evidence>
<evidence type="ECO:0000313" key="8">
    <source>
        <dbReference type="EMBL" id="CAF3884383.1"/>
    </source>
</evidence>
<name>A0A814QJU7_9BILA</name>
<dbReference type="PANTHER" id="PTHR19965">
    <property type="entry name" value="RNA AND EXPORT FACTOR BINDING PROTEIN"/>
    <property type="match status" value="1"/>
</dbReference>
<sequence length="278" mass="30477">MATASNDADKLSLGLDDIIRLDRTSGPRRRGGASGGNRGFRGGFRGRGGFNRGSFNGFRRGSGMQRSSGTPQGRWQHDLYEENESYNKVRPQRQSGGANVTAKLLISNLDYGVTTNDIQELFEDVGPIRTARVQYDKSGRSLGTAEVVFERRPDAITAQQKYNTLNLDGRPMDIRLVGFEDNLNSKPQQNRNSSYNNGTDSTQSYRRGGGNRTGNNGNSNGFGRVMRRTNAQNGGGGGRGRQQNGVAQRNNNNDQSSGITAEDLDADLDAYRQENKKK</sequence>